<dbReference type="PROSITE" id="PS52016">
    <property type="entry name" value="TONB_DEPENDENT_REC_3"/>
    <property type="match status" value="1"/>
</dbReference>
<evidence type="ECO:0000256" key="1">
    <source>
        <dbReference type="ARBA" id="ARBA00022729"/>
    </source>
</evidence>
<sequence>MKYKILHNRYILITILINIFFITSAQDDLTTDSLVNKNVRIGFDSQSDWKRTSAMSTISGEKLSRGFSSTLGNSLNGKLPGLTTIYGEGEPGVAIPWQLIRGHNTYNSGRSPLIIVDDFECFYEQLIPEEIESVSILKDAAATAIYGAKGANGVILITTKRGTEGPMKVSFGAQYGLSKAKRLPEFVDSYTYANLYNEALTNYGESPLYTNEQLAKYQNGSDPYFYPNVNWYDQVLRTTAPLSEFNLTVSGGQNNVNYYVLLNALTEAGLLKKTKNLTDFSNNSGYTRYNIRTNVDVNVTKDFTVDFKLGLTIADKTNPKSLNTDGLFDLLSSIPSNSFPVYNPNNSYGGNALYSNPWGDMLETGSYTSNKRTFQSVLRLTHKLDMILPGLSATAGIAFNNRFEGYSHKTRTYQRFAIAQTESGDVYTSFGDNTSLSADESTGDKWRNFSFQGGLYYNQAFGKHTVDGMLNYLLNTYTEGGNNIAYKHLGWNGRLTYTYNKRYIGEFSISYNGSNNFARDHRFGFFSALSAGWVISEENFMKELSAIDYLKLRGSYGKTGNDNIGAPRRFMYEPYYEGISSYFFGSSNTWMQTYAEGILANPDLTWEKEKQWNIGVDATVLKFLNFNLDIFNKNRYDILSQPNRTVPQFLGITLPYQNVGKVENKGVEFEAGFDNSNTKKDWGLYANFNLGYATNKIKYNAETLYSYDYQNRTGKMIDQPFVLEAIGFFRDEADIENSPLQTFQSVKPGDVKYKDQNNDGIIDQNDFYPIGYNAVPEISYGFTFGAKYKGFDLDIFFQGLANRTVYLSGKNYEALQNNGNIPSIAEDRWTPQHTNATYPSLSTKNNNNNFQSSTLWQRNGNFLKLRSIELGYSLNDNIIKKLKLKQIRFFINGSNLLTFDKVDIADPEKLSGYPATMSVSLGANLKF</sequence>
<keyword evidence="2" id="KW-0813">Transport</keyword>
<keyword evidence="1" id="KW-0732">Signal</keyword>
<dbReference type="Proteomes" id="UP000644010">
    <property type="component" value="Unassembled WGS sequence"/>
</dbReference>
<accession>A0ABR7DZP6</accession>
<evidence type="ECO:0000259" key="5">
    <source>
        <dbReference type="Pfam" id="PF07715"/>
    </source>
</evidence>
<dbReference type="InterPro" id="IPR023996">
    <property type="entry name" value="TonB-dep_OMP_SusC/RagA"/>
</dbReference>
<dbReference type="EMBL" id="JACOOI010000004">
    <property type="protein sequence ID" value="MBC5642364.1"/>
    <property type="molecule type" value="Genomic_DNA"/>
</dbReference>
<dbReference type="PROSITE" id="PS00018">
    <property type="entry name" value="EF_HAND_1"/>
    <property type="match status" value="1"/>
</dbReference>
<dbReference type="SUPFAM" id="SSF56935">
    <property type="entry name" value="Porins"/>
    <property type="match status" value="1"/>
</dbReference>
<organism evidence="6 7">
    <name type="scientific">Parabacteroides segnis</name>
    <dbReference type="NCBI Taxonomy" id="2763058"/>
    <lineage>
        <taxon>Bacteria</taxon>
        <taxon>Pseudomonadati</taxon>
        <taxon>Bacteroidota</taxon>
        <taxon>Bacteroidia</taxon>
        <taxon>Bacteroidales</taxon>
        <taxon>Tannerellaceae</taxon>
        <taxon>Parabacteroides</taxon>
    </lineage>
</organism>
<keyword evidence="6" id="KW-0675">Receptor</keyword>
<keyword evidence="2" id="KW-1134">Transmembrane beta strand</keyword>
<comment type="subcellular location">
    <subcellularLocation>
        <location evidence="2">Cell outer membrane</location>
        <topology evidence="2">Multi-pass membrane protein</topology>
    </subcellularLocation>
</comment>
<dbReference type="InterPro" id="IPR039426">
    <property type="entry name" value="TonB-dep_rcpt-like"/>
</dbReference>
<feature type="domain" description="TonB-dependent receptor-like beta-barrel" evidence="4">
    <location>
        <begin position="339"/>
        <end position="896"/>
    </location>
</feature>
<evidence type="ECO:0000313" key="7">
    <source>
        <dbReference type="Proteomes" id="UP000644010"/>
    </source>
</evidence>
<dbReference type="PANTHER" id="PTHR30069:SF29">
    <property type="entry name" value="HEMOGLOBIN AND HEMOGLOBIN-HAPTOGLOBIN-BINDING PROTEIN 1-RELATED"/>
    <property type="match status" value="1"/>
</dbReference>
<dbReference type="InterPro" id="IPR037066">
    <property type="entry name" value="Plug_dom_sf"/>
</dbReference>
<dbReference type="Pfam" id="PF07715">
    <property type="entry name" value="Plug"/>
    <property type="match status" value="1"/>
</dbReference>
<comment type="similarity">
    <text evidence="2 3">Belongs to the TonB-dependent receptor family.</text>
</comment>
<dbReference type="InterPro" id="IPR012910">
    <property type="entry name" value="Plug_dom"/>
</dbReference>
<comment type="caution">
    <text evidence="6">The sequence shown here is derived from an EMBL/GenBank/DDBJ whole genome shotgun (WGS) entry which is preliminary data.</text>
</comment>
<evidence type="ECO:0000256" key="3">
    <source>
        <dbReference type="RuleBase" id="RU003357"/>
    </source>
</evidence>
<keyword evidence="3" id="KW-0798">TonB box</keyword>
<dbReference type="Gene3D" id="2.170.130.10">
    <property type="entry name" value="TonB-dependent receptor, plug domain"/>
    <property type="match status" value="1"/>
</dbReference>
<feature type="domain" description="TonB-dependent receptor plug" evidence="5">
    <location>
        <begin position="52"/>
        <end position="154"/>
    </location>
</feature>
<dbReference type="NCBIfam" id="TIGR04056">
    <property type="entry name" value="OMP_RagA_SusC"/>
    <property type="match status" value="1"/>
</dbReference>
<evidence type="ECO:0000259" key="4">
    <source>
        <dbReference type="Pfam" id="PF00593"/>
    </source>
</evidence>
<protein>
    <submittedName>
        <fullName evidence="6">TonB-dependent receptor</fullName>
    </submittedName>
</protein>
<keyword evidence="2" id="KW-0812">Transmembrane</keyword>
<evidence type="ECO:0000313" key="6">
    <source>
        <dbReference type="EMBL" id="MBC5642364.1"/>
    </source>
</evidence>
<gene>
    <name evidence="6" type="ORF">H8S77_05635</name>
</gene>
<dbReference type="Pfam" id="PF00593">
    <property type="entry name" value="TonB_dep_Rec_b-barrel"/>
    <property type="match status" value="1"/>
</dbReference>
<keyword evidence="2 3" id="KW-0472">Membrane</keyword>
<dbReference type="NCBIfam" id="TIGR04057">
    <property type="entry name" value="SusC_RagA_signa"/>
    <property type="match status" value="1"/>
</dbReference>
<evidence type="ECO:0000256" key="2">
    <source>
        <dbReference type="PROSITE-ProRule" id="PRU01360"/>
    </source>
</evidence>
<dbReference type="PANTHER" id="PTHR30069">
    <property type="entry name" value="TONB-DEPENDENT OUTER MEMBRANE RECEPTOR"/>
    <property type="match status" value="1"/>
</dbReference>
<keyword evidence="2" id="KW-0998">Cell outer membrane</keyword>
<reference evidence="6 7" key="1">
    <citation type="submission" date="2020-08" db="EMBL/GenBank/DDBJ databases">
        <title>Genome public.</title>
        <authorList>
            <person name="Liu C."/>
            <person name="Sun Q."/>
        </authorList>
    </citation>
    <scope>NUCLEOTIDE SEQUENCE [LARGE SCALE GENOMIC DNA]</scope>
    <source>
        <strain evidence="6 7">BX2</strain>
    </source>
</reference>
<dbReference type="InterPro" id="IPR018247">
    <property type="entry name" value="EF_Hand_1_Ca_BS"/>
</dbReference>
<dbReference type="InterPro" id="IPR000531">
    <property type="entry name" value="Beta-barrel_TonB"/>
</dbReference>
<proteinExistence type="inferred from homology"/>
<name>A0ABR7DZP6_9BACT</name>
<keyword evidence="7" id="KW-1185">Reference proteome</keyword>
<dbReference type="RefSeq" id="WP_186958623.1">
    <property type="nucleotide sequence ID" value="NZ_JACOOI010000004.1"/>
</dbReference>
<dbReference type="InterPro" id="IPR023997">
    <property type="entry name" value="TonB-dep_OMP_SusC/RagA_CS"/>
</dbReference>